<dbReference type="GO" id="GO:0003677">
    <property type="term" value="F:DNA binding"/>
    <property type="evidence" value="ECO:0007669"/>
    <property type="project" value="InterPro"/>
</dbReference>
<dbReference type="SUPFAM" id="SSF53098">
    <property type="entry name" value="Ribonuclease H-like"/>
    <property type="match status" value="1"/>
</dbReference>
<accession>A0A2U0U070</accession>
<dbReference type="RefSeq" id="WP_133241888.1">
    <property type="nucleotide sequence ID" value="NZ_QENY01000020.1"/>
</dbReference>
<evidence type="ECO:0000313" key="3">
    <source>
        <dbReference type="Proteomes" id="UP000245870"/>
    </source>
</evidence>
<dbReference type="InterPro" id="IPR002559">
    <property type="entry name" value="Transposase_11"/>
</dbReference>
<sequence length="139" mass="16247">ARIITYVDIKKGKMPKLVSLLTNDFDMSMETNVAIYRRRWQIETLFKQIKQNFPLRYFYGESANAIKIQIWVTLIANLLLSLLQSSLQRRWSFSGLATMVRIVLMEYLNMNNFFNMPDADMKLMLEAAAESPPEVTENE</sequence>
<comment type="caution">
    <text evidence="2">The sequence shown here is derived from an EMBL/GenBank/DDBJ whole genome shotgun (WGS) entry which is preliminary data.</text>
</comment>
<evidence type="ECO:0000259" key="1">
    <source>
        <dbReference type="Pfam" id="PF01609"/>
    </source>
</evidence>
<dbReference type="Proteomes" id="UP000245870">
    <property type="component" value="Unassembled WGS sequence"/>
</dbReference>
<organism evidence="2 3">
    <name type="scientific">Hallella colorans</name>
    <dbReference type="NCBI Taxonomy" id="1703337"/>
    <lineage>
        <taxon>Bacteria</taxon>
        <taxon>Pseudomonadati</taxon>
        <taxon>Bacteroidota</taxon>
        <taxon>Bacteroidia</taxon>
        <taxon>Bacteroidales</taxon>
        <taxon>Prevotellaceae</taxon>
        <taxon>Hallella</taxon>
    </lineage>
</organism>
<dbReference type="OrthoDB" id="7327264at2"/>
<feature type="domain" description="Transposase IS4-like" evidence="1">
    <location>
        <begin position="3"/>
        <end position="76"/>
    </location>
</feature>
<dbReference type="AlphaFoldDB" id="A0A2U0U070"/>
<protein>
    <submittedName>
        <fullName evidence="2">DDE family transposase</fullName>
    </submittedName>
</protein>
<dbReference type="PANTHER" id="PTHR33258:SF1">
    <property type="entry name" value="TRANSPOSASE INSL FOR INSERTION SEQUENCE ELEMENT IS186A-RELATED"/>
    <property type="match status" value="1"/>
</dbReference>
<proteinExistence type="predicted"/>
<gene>
    <name evidence="2" type="ORF">C7379_1201</name>
</gene>
<dbReference type="GO" id="GO:0004803">
    <property type="term" value="F:transposase activity"/>
    <property type="evidence" value="ECO:0007669"/>
    <property type="project" value="InterPro"/>
</dbReference>
<dbReference type="InterPro" id="IPR012337">
    <property type="entry name" value="RNaseH-like_sf"/>
</dbReference>
<keyword evidence="3" id="KW-1185">Reference proteome</keyword>
<evidence type="ECO:0000313" key="2">
    <source>
        <dbReference type="EMBL" id="PVX49308.1"/>
    </source>
</evidence>
<name>A0A2U0U070_9BACT</name>
<feature type="non-terminal residue" evidence="2">
    <location>
        <position position="1"/>
    </location>
</feature>
<dbReference type="PANTHER" id="PTHR33258">
    <property type="entry name" value="TRANSPOSASE INSL FOR INSERTION SEQUENCE ELEMENT IS186A-RELATED"/>
    <property type="match status" value="1"/>
</dbReference>
<dbReference type="EMBL" id="QENY01000020">
    <property type="protein sequence ID" value="PVX49308.1"/>
    <property type="molecule type" value="Genomic_DNA"/>
</dbReference>
<dbReference type="GO" id="GO:0006313">
    <property type="term" value="P:DNA transposition"/>
    <property type="evidence" value="ECO:0007669"/>
    <property type="project" value="InterPro"/>
</dbReference>
<reference evidence="2 3" key="1">
    <citation type="submission" date="2018-05" db="EMBL/GenBank/DDBJ databases">
        <title>Genomic Encyclopedia of Type Strains, Phase IV (KMG-IV): sequencing the most valuable type-strain genomes for metagenomic binning, comparative biology and taxonomic classification.</title>
        <authorList>
            <person name="Goeker M."/>
        </authorList>
    </citation>
    <scope>NUCLEOTIDE SEQUENCE [LARGE SCALE GENOMIC DNA]</scope>
    <source>
        <strain evidence="2 3">DSM 100333</strain>
    </source>
</reference>
<dbReference type="Pfam" id="PF01609">
    <property type="entry name" value="DDE_Tnp_1"/>
    <property type="match status" value="1"/>
</dbReference>